<dbReference type="AlphaFoldDB" id="A0A6C0JEF5"/>
<name>A0A6C0JEF5_9ZZZZ</name>
<sequence length="139" mass="16324">MYMNISKKKTKSVGKKFKKKPKNTTMKNKSGLSKCENFCKNDYTLEMERVAGEFYKKHSKTPFNHSKLTREINYNACKKRFCNKKCEGILNDKQQQLEYIKTLNNGFSKSYSKDKIEKLKNRGALSGCVYVTDYDVYHK</sequence>
<accession>A0A6C0JEF5</accession>
<dbReference type="EMBL" id="MN740390">
    <property type="protein sequence ID" value="QHU04012.1"/>
    <property type="molecule type" value="Genomic_DNA"/>
</dbReference>
<feature type="region of interest" description="Disordered" evidence="1">
    <location>
        <begin position="1"/>
        <end position="28"/>
    </location>
</feature>
<proteinExistence type="predicted"/>
<evidence type="ECO:0000313" key="2">
    <source>
        <dbReference type="EMBL" id="QHU04012.1"/>
    </source>
</evidence>
<feature type="compositionally biased region" description="Basic residues" evidence="1">
    <location>
        <begin position="1"/>
        <end position="22"/>
    </location>
</feature>
<evidence type="ECO:0000256" key="1">
    <source>
        <dbReference type="SAM" id="MobiDB-lite"/>
    </source>
</evidence>
<protein>
    <submittedName>
        <fullName evidence="2">Uncharacterized protein</fullName>
    </submittedName>
</protein>
<organism evidence="2">
    <name type="scientific">viral metagenome</name>
    <dbReference type="NCBI Taxonomy" id="1070528"/>
    <lineage>
        <taxon>unclassified sequences</taxon>
        <taxon>metagenomes</taxon>
        <taxon>organismal metagenomes</taxon>
    </lineage>
</organism>
<reference evidence="2" key="1">
    <citation type="journal article" date="2020" name="Nature">
        <title>Giant virus diversity and host interactions through global metagenomics.</title>
        <authorList>
            <person name="Schulz F."/>
            <person name="Roux S."/>
            <person name="Paez-Espino D."/>
            <person name="Jungbluth S."/>
            <person name="Walsh D.A."/>
            <person name="Denef V.J."/>
            <person name="McMahon K.D."/>
            <person name="Konstantinidis K.T."/>
            <person name="Eloe-Fadrosh E.A."/>
            <person name="Kyrpides N.C."/>
            <person name="Woyke T."/>
        </authorList>
    </citation>
    <scope>NUCLEOTIDE SEQUENCE</scope>
    <source>
        <strain evidence="2">GVMAG-M-3300027708-20</strain>
    </source>
</reference>